<comment type="caution">
    <text evidence="1">The sequence shown here is derived from an EMBL/GenBank/DDBJ whole genome shotgun (WGS) entry which is preliminary data.</text>
</comment>
<evidence type="ECO:0000313" key="1">
    <source>
        <dbReference type="EMBL" id="KAK7328760.1"/>
    </source>
</evidence>
<proteinExistence type="predicted"/>
<sequence length="201" mass="23007">MFSTRLSAYLKLWHSILSQDCGLHGVHSRTSPLLCLFFVVVIHFAWMLSLHLEVCSRPIVTLIDRASWRHRASGVKDREGKTSPGIQSIDSYSLAFAMFSTYTTSSFFHENYSFVSEQFLVSIKYRGKIYAQYLRDQPGRRTLVNLALKRSLQYSILLLLWQWSSKLGPLGSHLPKLSPTNLKSSPPSSPCALQRNRLWLL</sequence>
<reference evidence="1 2" key="1">
    <citation type="submission" date="2024-01" db="EMBL/GenBank/DDBJ databases">
        <title>The genomes of 5 underutilized Papilionoideae crops provide insights into root nodulation and disease resistanc.</title>
        <authorList>
            <person name="Jiang F."/>
        </authorList>
    </citation>
    <scope>NUCLEOTIDE SEQUENCE [LARGE SCALE GENOMIC DNA]</scope>
    <source>
        <strain evidence="1">LVBAO_FW01</strain>
        <tissue evidence="1">Leaves</tissue>
    </source>
</reference>
<dbReference type="Proteomes" id="UP001367508">
    <property type="component" value="Unassembled WGS sequence"/>
</dbReference>
<organism evidence="1 2">
    <name type="scientific">Canavalia gladiata</name>
    <name type="common">Sword bean</name>
    <name type="synonym">Dolichos gladiatus</name>
    <dbReference type="NCBI Taxonomy" id="3824"/>
    <lineage>
        <taxon>Eukaryota</taxon>
        <taxon>Viridiplantae</taxon>
        <taxon>Streptophyta</taxon>
        <taxon>Embryophyta</taxon>
        <taxon>Tracheophyta</taxon>
        <taxon>Spermatophyta</taxon>
        <taxon>Magnoliopsida</taxon>
        <taxon>eudicotyledons</taxon>
        <taxon>Gunneridae</taxon>
        <taxon>Pentapetalae</taxon>
        <taxon>rosids</taxon>
        <taxon>fabids</taxon>
        <taxon>Fabales</taxon>
        <taxon>Fabaceae</taxon>
        <taxon>Papilionoideae</taxon>
        <taxon>50 kb inversion clade</taxon>
        <taxon>NPAAA clade</taxon>
        <taxon>indigoferoid/millettioid clade</taxon>
        <taxon>Phaseoleae</taxon>
        <taxon>Canavalia</taxon>
    </lineage>
</organism>
<dbReference type="EMBL" id="JAYMYQ010000005">
    <property type="protein sequence ID" value="KAK7328760.1"/>
    <property type="molecule type" value="Genomic_DNA"/>
</dbReference>
<keyword evidence="2" id="KW-1185">Reference proteome</keyword>
<dbReference type="AlphaFoldDB" id="A0AAN9Q8E0"/>
<name>A0AAN9Q8E0_CANGL</name>
<accession>A0AAN9Q8E0</accession>
<gene>
    <name evidence="1" type="ORF">VNO77_22879</name>
</gene>
<evidence type="ECO:0000313" key="2">
    <source>
        <dbReference type="Proteomes" id="UP001367508"/>
    </source>
</evidence>
<protein>
    <submittedName>
        <fullName evidence="1">Uncharacterized protein</fullName>
    </submittedName>
</protein>